<dbReference type="PATRIC" id="fig|683150.5.peg.4046"/>
<dbReference type="Gene3D" id="3.20.20.140">
    <property type="entry name" value="Metal-dependent hydrolases"/>
    <property type="match status" value="1"/>
</dbReference>
<dbReference type="SUPFAM" id="SSF51556">
    <property type="entry name" value="Metallo-dependent hydrolases"/>
    <property type="match status" value="1"/>
</dbReference>
<name>L8TPA2_9MICC</name>
<dbReference type="GO" id="GO:0016787">
    <property type="term" value="F:hydrolase activity"/>
    <property type="evidence" value="ECO:0007669"/>
    <property type="project" value="UniProtKB-KW"/>
</dbReference>
<organism evidence="1 2">
    <name type="scientific">Arthrobacter nitrophenolicus</name>
    <dbReference type="NCBI Taxonomy" id="683150"/>
    <lineage>
        <taxon>Bacteria</taxon>
        <taxon>Bacillati</taxon>
        <taxon>Actinomycetota</taxon>
        <taxon>Actinomycetes</taxon>
        <taxon>Micrococcales</taxon>
        <taxon>Micrococcaceae</taxon>
        <taxon>Arthrobacter</taxon>
    </lineage>
</organism>
<sequence length="81" mass="8850">MRYYDLLEEAIARAGARKVLYGSDGPYLHPAPELAKILALGLAPEDRDLVLAGNVLRLTGPARKAGRHVTPSISRRNTAWV</sequence>
<dbReference type="InterPro" id="IPR032466">
    <property type="entry name" value="Metal_Hydrolase"/>
</dbReference>
<proteinExistence type="predicted"/>
<dbReference type="Proteomes" id="UP000011189">
    <property type="component" value="Unassembled WGS sequence"/>
</dbReference>
<dbReference type="AlphaFoldDB" id="L8TPA2"/>
<protein>
    <submittedName>
        <fullName evidence="1">Amidohydrolase</fullName>
    </submittedName>
</protein>
<comment type="caution">
    <text evidence="1">The sequence shown here is derived from an EMBL/GenBank/DDBJ whole genome shotgun (WGS) entry which is preliminary data.</text>
</comment>
<dbReference type="EMBL" id="AOFD01000065">
    <property type="protein sequence ID" value="ELT43094.1"/>
    <property type="molecule type" value="Genomic_DNA"/>
</dbReference>
<keyword evidence="2" id="KW-1185">Reference proteome</keyword>
<evidence type="ECO:0000313" key="2">
    <source>
        <dbReference type="Proteomes" id="UP000011189"/>
    </source>
</evidence>
<keyword evidence="1" id="KW-0378">Hydrolase</keyword>
<evidence type="ECO:0000313" key="1">
    <source>
        <dbReference type="EMBL" id="ELT43094.1"/>
    </source>
</evidence>
<reference evidence="2" key="1">
    <citation type="journal article" date="2013" name="Genome Announc.">
        <title>Draft Genome Sequence of the 2-Chloro-4-Nitrophenol-Degrading Bacterium Arthrobacter sp. Strain SJCon.</title>
        <authorList>
            <person name="Vikram S."/>
            <person name="Kumar S."/>
            <person name="Vaidya B."/>
            <person name="Pinnaka A.K."/>
            <person name="Raghava G.P."/>
        </authorList>
    </citation>
    <scope>NUCLEOTIDE SEQUENCE [LARGE SCALE GENOMIC DNA]</scope>
    <source>
        <strain evidence="2">SJCon</strain>
    </source>
</reference>
<gene>
    <name evidence="1" type="ORF">G205_20624</name>
</gene>
<accession>L8TPA2</accession>